<name>A0ABX2EE96_9BURK</name>
<dbReference type="InterPro" id="IPR000926">
    <property type="entry name" value="RibA"/>
</dbReference>
<dbReference type="InterPro" id="IPR036144">
    <property type="entry name" value="RibA-like_sf"/>
</dbReference>
<protein>
    <recommendedName>
        <fullName evidence="3">GTP cyclohydrolase II</fullName>
        <ecNumber evidence="3">3.5.4.25</ecNumber>
    </recommendedName>
</protein>
<feature type="domain" description="GTP cyclohydrolase II" evidence="11">
    <location>
        <begin position="46"/>
        <end position="184"/>
    </location>
</feature>
<dbReference type="CDD" id="cd00641">
    <property type="entry name" value="GTP_cyclohydro2"/>
    <property type="match status" value="1"/>
</dbReference>
<dbReference type="PANTHER" id="PTHR21327">
    <property type="entry name" value="GTP CYCLOHYDROLASE II-RELATED"/>
    <property type="match status" value="1"/>
</dbReference>
<dbReference type="Pfam" id="PF00925">
    <property type="entry name" value="GTP_cyclohydro2"/>
    <property type="match status" value="1"/>
</dbReference>
<gene>
    <name evidence="12" type="primary">ribA</name>
    <name evidence="12" type="ORF">HLB44_08060</name>
</gene>
<keyword evidence="8" id="KW-0862">Zinc</keyword>
<dbReference type="PANTHER" id="PTHR21327:SF18">
    <property type="entry name" value="3,4-DIHYDROXY-2-BUTANONE 4-PHOSPHATE SYNTHASE"/>
    <property type="match status" value="1"/>
</dbReference>
<dbReference type="EMBL" id="JABRWJ010000002">
    <property type="protein sequence ID" value="NRF66934.1"/>
    <property type="molecule type" value="Genomic_DNA"/>
</dbReference>
<proteinExistence type="predicted"/>
<keyword evidence="5" id="KW-0479">Metal-binding</keyword>
<comment type="pathway">
    <text evidence="2">Cofactor biosynthesis; riboflavin biosynthesis; 5-amino-6-(D-ribitylamino)uracil from GTP: step 1/4.</text>
</comment>
<dbReference type="Gene3D" id="3.40.50.10990">
    <property type="entry name" value="GTP cyclohydrolase II"/>
    <property type="match status" value="1"/>
</dbReference>
<keyword evidence="7 12" id="KW-0378">Hydrolase</keyword>
<dbReference type="EC" id="3.5.4.25" evidence="3"/>
<keyword evidence="4" id="KW-0686">Riboflavin biosynthesis</keyword>
<keyword evidence="9" id="KW-0342">GTP-binding</keyword>
<reference evidence="12 13" key="1">
    <citation type="submission" date="2020-05" db="EMBL/GenBank/DDBJ databases">
        <title>Aquincola sp. isolate from soil.</title>
        <authorList>
            <person name="Han J."/>
            <person name="Kim D.-U."/>
        </authorList>
    </citation>
    <scope>NUCLEOTIDE SEQUENCE [LARGE SCALE GENOMIC DNA]</scope>
    <source>
        <strain evidence="12 13">S2</strain>
    </source>
</reference>
<dbReference type="GO" id="GO:0003935">
    <property type="term" value="F:GTP cyclohydrolase II activity"/>
    <property type="evidence" value="ECO:0007669"/>
    <property type="project" value="UniProtKB-EC"/>
</dbReference>
<evidence type="ECO:0000256" key="9">
    <source>
        <dbReference type="ARBA" id="ARBA00023134"/>
    </source>
</evidence>
<comment type="catalytic activity">
    <reaction evidence="10">
        <text>GTP + 4 H2O = 2,5-diamino-6-hydroxy-4-(5-phosphoribosylamino)-pyrimidine + formate + 2 phosphate + 3 H(+)</text>
        <dbReference type="Rhea" id="RHEA:23704"/>
        <dbReference type="ChEBI" id="CHEBI:15377"/>
        <dbReference type="ChEBI" id="CHEBI:15378"/>
        <dbReference type="ChEBI" id="CHEBI:15740"/>
        <dbReference type="ChEBI" id="CHEBI:37565"/>
        <dbReference type="ChEBI" id="CHEBI:43474"/>
        <dbReference type="ChEBI" id="CHEBI:58614"/>
        <dbReference type="EC" id="3.5.4.25"/>
    </reaction>
</comment>
<evidence type="ECO:0000313" key="13">
    <source>
        <dbReference type="Proteomes" id="UP000737171"/>
    </source>
</evidence>
<evidence type="ECO:0000256" key="10">
    <source>
        <dbReference type="ARBA" id="ARBA00049295"/>
    </source>
</evidence>
<organism evidence="12 13">
    <name type="scientific">Pseudaquabacterium terrae</name>
    <dbReference type="NCBI Taxonomy" id="2732868"/>
    <lineage>
        <taxon>Bacteria</taxon>
        <taxon>Pseudomonadati</taxon>
        <taxon>Pseudomonadota</taxon>
        <taxon>Betaproteobacteria</taxon>
        <taxon>Burkholderiales</taxon>
        <taxon>Sphaerotilaceae</taxon>
        <taxon>Pseudaquabacterium</taxon>
    </lineage>
</organism>
<evidence type="ECO:0000256" key="7">
    <source>
        <dbReference type="ARBA" id="ARBA00022801"/>
    </source>
</evidence>
<evidence type="ECO:0000256" key="1">
    <source>
        <dbReference type="ARBA" id="ARBA00001947"/>
    </source>
</evidence>
<evidence type="ECO:0000313" key="12">
    <source>
        <dbReference type="EMBL" id="NRF66934.1"/>
    </source>
</evidence>
<comment type="caution">
    <text evidence="12">The sequence shown here is derived from an EMBL/GenBank/DDBJ whole genome shotgun (WGS) entry which is preliminary data.</text>
</comment>
<dbReference type="Proteomes" id="UP000737171">
    <property type="component" value="Unassembled WGS sequence"/>
</dbReference>
<evidence type="ECO:0000256" key="3">
    <source>
        <dbReference type="ARBA" id="ARBA00012762"/>
    </source>
</evidence>
<evidence type="ECO:0000256" key="5">
    <source>
        <dbReference type="ARBA" id="ARBA00022723"/>
    </source>
</evidence>
<evidence type="ECO:0000256" key="8">
    <source>
        <dbReference type="ARBA" id="ARBA00022833"/>
    </source>
</evidence>
<evidence type="ECO:0000256" key="6">
    <source>
        <dbReference type="ARBA" id="ARBA00022741"/>
    </source>
</evidence>
<dbReference type="SUPFAM" id="SSF142695">
    <property type="entry name" value="RibA-like"/>
    <property type="match status" value="1"/>
</dbReference>
<dbReference type="NCBIfam" id="NF001591">
    <property type="entry name" value="PRK00393.1"/>
    <property type="match status" value="1"/>
</dbReference>
<evidence type="ECO:0000256" key="2">
    <source>
        <dbReference type="ARBA" id="ARBA00004853"/>
    </source>
</evidence>
<accession>A0ABX2EE96</accession>
<evidence type="ECO:0000259" key="11">
    <source>
        <dbReference type="Pfam" id="PF00925"/>
    </source>
</evidence>
<keyword evidence="6" id="KW-0547">Nucleotide-binding</keyword>
<evidence type="ECO:0000256" key="4">
    <source>
        <dbReference type="ARBA" id="ARBA00022619"/>
    </source>
</evidence>
<comment type="cofactor">
    <cofactor evidence="1">
        <name>Zn(2+)</name>
        <dbReference type="ChEBI" id="CHEBI:29105"/>
    </cofactor>
</comment>
<sequence length="210" mass="22831">MVIDLPPVSVSPAIKASAEIPLAGGASGRFYSFDIGGAGRDGKAPDHVAVRFPGPSVEPGGVPLVRIHSECLTGDVFASLRCDCGPQLQESLALFGAQGGYLLYLRQEGRGIGLVAKLKAYQLQIEQGLDTFEANRALGFRDDHRDYGIAARMLQALQVERVRLLTNNPDKAAGLEEHGIEVDAVLPTRRHENPHNHRYLHAKREQGHRL</sequence>
<dbReference type="InterPro" id="IPR032677">
    <property type="entry name" value="GTP_cyclohydro_II"/>
</dbReference>
<keyword evidence="13" id="KW-1185">Reference proteome</keyword>